<dbReference type="SMART" id="SM00530">
    <property type="entry name" value="HTH_XRE"/>
    <property type="match status" value="1"/>
</dbReference>
<dbReference type="PROSITE" id="PS50943">
    <property type="entry name" value="HTH_CROC1"/>
    <property type="match status" value="1"/>
</dbReference>
<dbReference type="Proteomes" id="UP001597180">
    <property type="component" value="Unassembled WGS sequence"/>
</dbReference>
<dbReference type="RefSeq" id="WP_079913781.1">
    <property type="nucleotide sequence ID" value="NZ_BAABJG010000029.1"/>
</dbReference>
<evidence type="ECO:0000259" key="2">
    <source>
        <dbReference type="PROSITE" id="PS50943"/>
    </source>
</evidence>
<dbReference type="SUPFAM" id="SSF47413">
    <property type="entry name" value="lambda repressor-like DNA-binding domains"/>
    <property type="match status" value="1"/>
</dbReference>
<name>A0ABW3UJ84_9BACL</name>
<evidence type="ECO:0000256" key="1">
    <source>
        <dbReference type="ARBA" id="ARBA00023125"/>
    </source>
</evidence>
<proteinExistence type="predicted"/>
<dbReference type="CDD" id="cd00093">
    <property type="entry name" value="HTH_XRE"/>
    <property type="match status" value="1"/>
</dbReference>
<dbReference type="InterPro" id="IPR010982">
    <property type="entry name" value="Lambda_DNA-bd_dom_sf"/>
</dbReference>
<dbReference type="Gene3D" id="1.10.260.40">
    <property type="entry name" value="lambda repressor-like DNA-binding domains"/>
    <property type="match status" value="1"/>
</dbReference>
<organism evidence="3 4">
    <name type="scientific">Paenibacillus vulneris</name>
    <dbReference type="NCBI Taxonomy" id="1133364"/>
    <lineage>
        <taxon>Bacteria</taxon>
        <taxon>Bacillati</taxon>
        <taxon>Bacillota</taxon>
        <taxon>Bacilli</taxon>
        <taxon>Bacillales</taxon>
        <taxon>Paenibacillaceae</taxon>
        <taxon>Paenibacillus</taxon>
    </lineage>
</organism>
<gene>
    <name evidence="3" type="ORF">ACFQ4B_13075</name>
</gene>
<accession>A0ABW3UJ84</accession>
<sequence>MIVHNRIRDLRIKNNVTQLQLAQDLQVTRQTIIAIENNHYNPSLELSLKIARYFKVSVEDVFTLDHEEESL</sequence>
<reference evidence="4" key="1">
    <citation type="journal article" date="2019" name="Int. J. Syst. Evol. Microbiol.">
        <title>The Global Catalogue of Microorganisms (GCM) 10K type strain sequencing project: providing services to taxonomists for standard genome sequencing and annotation.</title>
        <authorList>
            <consortium name="The Broad Institute Genomics Platform"/>
            <consortium name="The Broad Institute Genome Sequencing Center for Infectious Disease"/>
            <person name="Wu L."/>
            <person name="Ma J."/>
        </authorList>
    </citation>
    <scope>NUCLEOTIDE SEQUENCE [LARGE SCALE GENOMIC DNA]</scope>
    <source>
        <strain evidence="4">CCUG 53270</strain>
    </source>
</reference>
<keyword evidence="1" id="KW-0238">DNA-binding</keyword>
<dbReference type="EMBL" id="JBHTLU010000014">
    <property type="protein sequence ID" value="MFD1221052.1"/>
    <property type="molecule type" value="Genomic_DNA"/>
</dbReference>
<evidence type="ECO:0000313" key="3">
    <source>
        <dbReference type="EMBL" id="MFD1221052.1"/>
    </source>
</evidence>
<feature type="domain" description="HTH cro/C1-type" evidence="2">
    <location>
        <begin position="7"/>
        <end position="61"/>
    </location>
</feature>
<dbReference type="Pfam" id="PF01381">
    <property type="entry name" value="HTH_3"/>
    <property type="match status" value="1"/>
</dbReference>
<dbReference type="PANTHER" id="PTHR46558:SF9">
    <property type="entry name" value="TRANSCRIPTIONAL REGULATOR, PBSX FAMILY"/>
    <property type="match status" value="1"/>
</dbReference>
<protein>
    <submittedName>
        <fullName evidence="3">Helix-turn-helix transcriptional regulator</fullName>
    </submittedName>
</protein>
<comment type="caution">
    <text evidence="3">The sequence shown here is derived from an EMBL/GenBank/DDBJ whole genome shotgun (WGS) entry which is preliminary data.</text>
</comment>
<evidence type="ECO:0000313" key="4">
    <source>
        <dbReference type="Proteomes" id="UP001597180"/>
    </source>
</evidence>
<keyword evidence="4" id="KW-1185">Reference proteome</keyword>
<dbReference type="InterPro" id="IPR001387">
    <property type="entry name" value="Cro/C1-type_HTH"/>
</dbReference>
<dbReference type="PANTHER" id="PTHR46558">
    <property type="entry name" value="TRACRIPTIONAL REGULATORY PROTEIN-RELATED-RELATED"/>
    <property type="match status" value="1"/>
</dbReference>